<evidence type="ECO:0000313" key="2">
    <source>
        <dbReference type="Proteomes" id="UP000604825"/>
    </source>
</evidence>
<sequence length="99" mass="11085">MIEELKNDAESPLDEFRIAEAHLVNPVTGQRIDTLPSVATVEQVRRVHDEGGAVVADMYTVYQYDSSLWVYDPANAATTLDARELIDYLYVRAIISSDP</sequence>
<comment type="caution">
    <text evidence="1">The sequence shown here is derived from an EMBL/GenBank/DDBJ whole genome shotgun (WGS) entry which is preliminary data.</text>
</comment>
<dbReference type="PANTHER" id="PTHR44586:SF6">
    <property type="entry name" value="OS11G0579600 PROTEIN"/>
    <property type="match status" value="1"/>
</dbReference>
<dbReference type="PANTHER" id="PTHR44586">
    <property type="entry name" value="F-BOX DOMAIN CONTAINING PROTEIN, EXPRESSED"/>
    <property type="match status" value="1"/>
</dbReference>
<dbReference type="EMBL" id="CAJGYO010000014">
    <property type="protein sequence ID" value="CAD6268868.1"/>
    <property type="molecule type" value="Genomic_DNA"/>
</dbReference>
<dbReference type="AlphaFoldDB" id="A0A811REY6"/>
<accession>A0A811REY6</accession>
<protein>
    <submittedName>
        <fullName evidence="1">Uncharacterized protein</fullName>
    </submittedName>
</protein>
<organism evidence="1 2">
    <name type="scientific">Miscanthus lutarioriparius</name>
    <dbReference type="NCBI Taxonomy" id="422564"/>
    <lineage>
        <taxon>Eukaryota</taxon>
        <taxon>Viridiplantae</taxon>
        <taxon>Streptophyta</taxon>
        <taxon>Embryophyta</taxon>
        <taxon>Tracheophyta</taxon>
        <taxon>Spermatophyta</taxon>
        <taxon>Magnoliopsida</taxon>
        <taxon>Liliopsida</taxon>
        <taxon>Poales</taxon>
        <taxon>Poaceae</taxon>
        <taxon>PACMAD clade</taxon>
        <taxon>Panicoideae</taxon>
        <taxon>Andropogonodae</taxon>
        <taxon>Andropogoneae</taxon>
        <taxon>Saccharinae</taxon>
        <taxon>Miscanthus</taxon>
    </lineage>
</organism>
<keyword evidence="2" id="KW-1185">Reference proteome</keyword>
<dbReference type="OrthoDB" id="642536at2759"/>
<proteinExistence type="predicted"/>
<gene>
    <name evidence="1" type="ORF">NCGR_LOCUS52173</name>
</gene>
<dbReference type="Proteomes" id="UP000604825">
    <property type="component" value="Unassembled WGS sequence"/>
</dbReference>
<name>A0A811REY6_9POAL</name>
<reference evidence="1" key="1">
    <citation type="submission" date="2020-10" db="EMBL/GenBank/DDBJ databases">
        <authorList>
            <person name="Han B."/>
            <person name="Lu T."/>
            <person name="Zhao Q."/>
            <person name="Huang X."/>
            <person name="Zhao Y."/>
        </authorList>
    </citation>
    <scope>NUCLEOTIDE SEQUENCE</scope>
</reference>
<evidence type="ECO:0000313" key="1">
    <source>
        <dbReference type="EMBL" id="CAD6268868.1"/>
    </source>
</evidence>